<dbReference type="OrthoDB" id="3340390at2759"/>
<dbReference type="PANTHER" id="PTHR43747">
    <property type="entry name" value="FAD-BINDING PROTEIN"/>
    <property type="match status" value="1"/>
</dbReference>
<accession>A0A0C3GAP7</accession>
<dbReference type="Pfam" id="PF01494">
    <property type="entry name" value="FAD_binding_3"/>
    <property type="match status" value="1"/>
</dbReference>
<keyword evidence="3" id="KW-0274">FAD</keyword>
<dbReference type="InterPro" id="IPR036188">
    <property type="entry name" value="FAD/NAD-bd_sf"/>
</dbReference>
<dbReference type="Proteomes" id="UP000054321">
    <property type="component" value="Unassembled WGS sequence"/>
</dbReference>
<name>A0A0C3GAP7_OIDMZ</name>
<dbReference type="AlphaFoldDB" id="A0A0C3GAP7"/>
<gene>
    <name evidence="6" type="ORF">OIDMADRAFT_173296</name>
</gene>
<dbReference type="InterPro" id="IPR002938">
    <property type="entry name" value="FAD-bd"/>
</dbReference>
<keyword evidence="2" id="KW-0285">Flavoprotein</keyword>
<reference evidence="6 7" key="1">
    <citation type="submission" date="2014-04" db="EMBL/GenBank/DDBJ databases">
        <authorList>
            <consortium name="DOE Joint Genome Institute"/>
            <person name="Kuo A."/>
            <person name="Martino E."/>
            <person name="Perotto S."/>
            <person name="Kohler A."/>
            <person name="Nagy L.G."/>
            <person name="Floudas D."/>
            <person name="Copeland A."/>
            <person name="Barry K.W."/>
            <person name="Cichocki N."/>
            <person name="Veneault-Fourrey C."/>
            <person name="LaButti K."/>
            <person name="Lindquist E.A."/>
            <person name="Lipzen A."/>
            <person name="Lundell T."/>
            <person name="Morin E."/>
            <person name="Murat C."/>
            <person name="Sun H."/>
            <person name="Tunlid A."/>
            <person name="Henrissat B."/>
            <person name="Grigoriev I.V."/>
            <person name="Hibbett D.S."/>
            <person name="Martin F."/>
            <person name="Nordberg H.P."/>
            <person name="Cantor M.N."/>
            <person name="Hua S.X."/>
        </authorList>
    </citation>
    <scope>NUCLEOTIDE SEQUENCE [LARGE SCALE GENOMIC DNA]</scope>
    <source>
        <strain evidence="6 7">Zn</strain>
    </source>
</reference>
<dbReference type="Gene3D" id="3.50.50.60">
    <property type="entry name" value="FAD/NAD(P)-binding domain"/>
    <property type="match status" value="1"/>
</dbReference>
<organism evidence="6 7">
    <name type="scientific">Oidiodendron maius (strain Zn)</name>
    <dbReference type="NCBI Taxonomy" id="913774"/>
    <lineage>
        <taxon>Eukaryota</taxon>
        <taxon>Fungi</taxon>
        <taxon>Dikarya</taxon>
        <taxon>Ascomycota</taxon>
        <taxon>Pezizomycotina</taxon>
        <taxon>Leotiomycetes</taxon>
        <taxon>Leotiomycetes incertae sedis</taxon>
        <taxon>Myxotrichaceae</taxon>
        <taxon>Oidiodendron</taxon>
    </lineage>
</organism>
<sequence>MSTPTETCVLVVGGGPAGSYAACVLAREGVDVVLLEAETFPRYHIGESMLASMRYFLRFIELEEKFDGHGFEKKYGATFKITDKNEAYTDFSASLGPGGYSWNVIRSQSDELIFRHAAESGAKIFDGTKVESITFEPYPHTEYTSDAHLANPGRPVSATWSRKDGSTGNIKFEYLVDASGRNGVISTKYLKNRQFNLGLKNIANWAYWKGARRYNAGGPNENSPFFEALSDGTGWVWTIPLHNDTVSCGIVVRQDIFFAKKKASNLDGPSFYTEFLKQAPRIHEMLSKAEIISEIKQATDWSYSATAYAGPHFRMAGDAGCFVDPYFSSGVHLALSTGLSAATSIQAARRGQCDERVAAKWHGTKVAEGYTRFLLMVTAVLRQLRMKESQILSTDQENGFDTAFKTIQPVIQGIADTQMEDSKVRKHAADSINFALDSFDEEKQRAAVVKKIQQSQAEPEALEKLTPEEVLILNKIVNRTYHRERDAKYLAKLSSDVIDGLSANVERGNLGLIKANMNQSTDMTEKAPMANNGRVAYVPMVN</sequence>
<dbReference type="PANTHER" id="PTHR43747:SF5">
    <property type="entry name" value="FAD-BINDING DOMAIN-CONTAINING PROTEIN"/>
    <property type="match status" value="1"/>
</dbReference>
<dbReference type="GO" id="GO:0071949">
    <property type="term" value="F:FAD binding"/>
    <property type="evidence" value="ECO:0007669"/>
    <property type="project" value="InterPro"/>
</dbReference>
<evidence type="ECO:0000256" key="1">
    <source>
        <dbReference type="ARBA" id="ARBA00005706"/>
    </source>
</evidence>
<dbReference type="PRINTS" id="PR00420">
    <property type="entry name" value="RNGMNOXGNASE"/>
</dbReference>
<evidence type="ECO:0000256" key="3">
    <source>
        <dbReference type="ARBA" id="ARBA00022827"/>
    </source>
</evidence>
<keyword evidence="4" id="KW-0560">Oxidoreductase</keyword>
<reference evidence="7" key="2">
    <citation type="submission" date="2015-01" db="EMBL/GenBank/DDBJ databases">
        <title>Evolutionary Origins and Diversification of the Mycorrhizal Mutualists.</title>
        <authorList>
            <consortium name="DOE Joint Genome Institute"/>
            <consortium name="Mycorrhizal Genomics Consortium"/>
            <person name="Kohler A."/>
            <person name="Kuo A."/>
            <person name="Nagy L.G."/>
            <person name="Floudas D."/>
            <person name="Copeland A."/>
            <person name="Barry K.W."/>
            <person name="Cichocki N."/>
            <person name="Veneault-Fourrey C."/>
            <person name="LaButti K."/>
            <person name="Lindquist E.A."/>
            <person name="Lipzen A."/>
            <person name="Lundell T."/>
            <person name="Morin E."/>
            <person name="Murat C."/>
            <person name="Riley R."/>
            <person name="Ohm R."/>
            <person name="Sun H."/>
            <person name="Tunlid A."/>
            <person name="Henrissat B."/>
            <person name="Grigoriev I.V."/>
            <person name="Hibbett D.S."/>
            <person name="Martin F."/>
        </authorList>
    </citation>
    <scope>NUCLEOTIDE SEQUENCE [LARGE SCALE GENOMIC DNA]</scope>
    <source>
        <strain evidence="7">Zn</strain>
    </source>
</reference>
<evidence type="ECO:0000256" key="2">
    <source>
        <dbReference type="ARBA" id="ARBA00022630"/>
    </source>
</evidence>
<dbReference type="EMBL" id="KN832897">
    <property type="protein sequence ID" value="KIM93265.1"/>
    <property type="molecule type" value="Genomic_DNA"/>
</dbReference>
<dbReference type="InParanoid" id="A0A0C3GAP7"/>
<dbReference type="GO" id="GO:0016491">
    <property type="term" value="F:oxidoreductase activity"/>
    <property type="evidence" value="ECO:0007669"/>
    <property type="project" value="UniProtKB-KW"/>
</dbReference>
<comment type="similarity">
    <text evidence="1">Belongs to the flavin-dependent halogenase family.</text>
</comment>
<dbReference type="HOGENOM" id="CLU_024648_4_2_1"/>
<dbReference type="SUPFAM" id="SSF51905">
    <property type="entry name" value="FAD/NAD(P)-binding domain"/>
    <property type="match status" value="1"/>
</dbReference>
<dbReference type="InterPro" id="IPR050816">
    <property type="entry name" value="Flavin-dep_Halogenase_NPB"/>
</dbReference>
<evidence type="ECO:0000313" key="7">
    <source>
        <dbReference type="Proteomes" id="UP000054321"/>
    </source>
</evidence>
<feature type="domain" description="FAD-binding" evidence="5">
    <location>
        <begin position="6"/>
        <end position="357"/>
    </location>
</feature>
<proteinExistence type="inferred from homology"/>
<evidence type="ECO:0000259" key="5">
    <source>
        <dbReference type="Pfam" id="PF01494"/>
    </source>
</evidence>
<keyword evidence="7" id="KW-1185">Reference proteome</keyword>
<evidence type="ECO:0000313" key="6">
    <source>
        <dbReference type="EMBL" id="KIM93265.1"/>
    </source>
</evidence>
<evidence type="ECO:0000256" key="4">
    <source>
        <dbReference type="ARBA" id="ARBA00023002"/>
    </source>
</evidence>
<protein>
    <recommendedName>
        <fullName evidence="5">FAD-binding domain-containing protein</fullName>
    </recommendedName>
</protein>